<feature type="compositionally biased region" description="Low complexity" evidence="1">
    <location>
        <begin position="40"/>
        <end position="55"/>
    </location>
</feature>
<feature type="compositionally biased region" description="Low complexity" evidence="1">
    <location>
        <begin position="133"/>
        <end position="146"/>
    </location>
</feature>
<feature type="region of interest" description="Disordered" evidence="1">
    <location>
        <begin position="119"/>
        <end position="162"/>
    </location>
</feature>
<sequence>MPQESNSNSRSSSTFSTSSRGVSPVEVRRAINPLERLRNASPAKASSSKHASTSTIIPMSHPLSQSQAQEEAEEPKYLVSSQESTKSAERRSLLHTKPAGPSFKDQEEDFDVITMSFSNTSSAARSRRHSRASSKSSTVVAPADVANPPPIPTAVPSGSGRASAATSALFDGRCSTPMPGVITSSSDTSAPLKTQFRSLPGPPLDAISVAEGTNPAVYMPTKGDGFHDPHLHRIERRIDKGKGHAPQNFHFALIASNIENAFDAMR</sequence>
<dbReference type="Proteomes" id="UP000016933">
    <property type="component" value="Unassembled WGS sequence"/>
</dbReference>
<name>N1PJB0_DOTSN</name>
<dbReference type="AlphaFoldDB" id="N1PJB0"/>
<evidence type="ECO:0000313" key="2">
    <source>
        <dbReference type="EMBL" id="EME42497.1"/>
    </source>
</evidence>
<accession>N1PJB0</accession>
<gene>
    <name evidence="2" type="ORF">DOTSEDRAFT_73363</name>
</gene>
<organism evidence="2 3">
    <name type="scientific">Dothistroma septosporum (strain NZE10 / CBS 128990)</name>
    <name type="common">Red band needle blight fungus</name>
    <name type="synonym">Mycosphaerella pini</name>
    <dbReference type="NCBI Taxonomy" id="675120"/>
    <lineage>
        <taxon>Eukaryota</taxon>
        <taxon>Fungi</taxon>
        <taxon>Dikarya</taxon>
        <taxon>Ascomycota</taxon>
        <taxon>Pezizomycotina</taxon>
        <taxon>Dothideomycetes</taxon>
        <taxon>Dothideomycetidae</taxon>
        <taxon>Mycosphaerellales</taxon>
        <taxon>Mycosphaerellaceae</taxon>
        <taxon>Dothistroma</taxon>
    </lineage>
</organism>
<reference evidence="3" key="1">
    <citation type="journal article" date="2012" name="PLoS Genet.">
        <title>The genomes of the fungal plant pathogens Cladosporium fulvum and Dothistroma septosporum reveal adaptation to different hosts and lifestyles but also signatures of common ancestry.</title>
        <authorList>
            <person name="de Wit P.J.G.M."/>
            <person name="van der Burgt A."/>
            <person name="Oekmen B."/>
            <person name="Stergiopoulos I."/>
            <person name="Abd-Elsalam K.A."/>
            <person name="Aerts A.L."/>
            <person name="Bahkali A.H."/>
            <person name="Beenen H.G."/>
            <person name="Chettri P."/>
            <person name="Cox M.P."/>
            <person name="Datema E."/>
            <person name="de Vries R.P."/>
            <person name="Dhillon B."/>
            <person name="Ganley A.R."/>
            <person name="Griffiths S.A."/>
            <person name="Guo Y."/>
            <person name="Hamelin R.C."/>
            <person name="Henrissat B."/>
            <person name="Kabir M.S."/>
            <person name="Jashni M.K."/>
            <person name="Kema G."/>
            <person name="Klaubauf S."/>
            <person name="Lapidus A."/>
            <person name="Levasseur A."/>
            <person name="Lindquist E."/>
            <person name="Mehrabi R."/>
            <person name="Ohm R.A."/>
            <person name="Owen T.J."/>
            <person name="Salamov A."/>
            <person name="Schwelm A."/>
            <person name="Schijlen E."/>
            <person name="Sun H."/>
            <person name="van den Burg H.A."/>
            <person name="van Ham R.C.H.J."/>
            <person name="Zhang S."/>
            <person name="Goodwin S.B."/>
            <person name="Grigoriev I.V."/>
            <person name="Collemare J."/>
            <person name="Bradshaw R.E."/>
        </authorList>
    </citation>
    <scope>NUCLEOTIDE SEQUENCE [LARGE SCALE GENOMIC DNA]</scope>
    <source>
        <strain evidence="3">NZE10 / CBS 128990</strain>
    </source>
</reference>
<reference evidence="2 3" key="2">
    <citation type="journal article" date="2012" name="PLoS Pathog.">
        <title>Diverse lifestyles and strategies of plant pathogenesis encoded in the genomes of eighteen Dothideomycetes fungi.</title>
        <authorList>
            <person name="Ohm R.A."/>
            <person name="Feau N."/>
            <person name="Henrissat B."/>
            <person name="Schoch C.L."/>
            <person name="Horwitz B.A."/>
            <person name="Barry K.W."/>
            <person name="Condon B.J."/>
            <person name="Copeland A.C."/>
            <person name="Dhillon B."/>
            <person name="Glaser F."/>
            <person name="Hesse C.N."/>
            <person name="Kosti I."/>
            <person name="LaButti K."/>
            <person name="Lindquist E.A."/>
            <person name="Lucas S."/>
            <person name="Salamov A.A."/>
            <person name="Bradshaw R.E."/>
            <person name="Ciuffetti L."/>
            <person name="Hamelin R.C."/>
            <person name="Kema G.H.J."/>
            <person name="Lawrence C."/>
            <person name="Scott J.A."/>
            <person name="Spatafora J.W."/>
            <person name="Turgeon B.G."/>
            <person name="de Wit P.J.G.M."/>
            <person name="Zhong S."/>
            <person name="Goodwin S.B."/>
            <person name="Grigoriev I.V."/>
        </authorList>
    </citation>
    <scope>NUCLEOTIDE SEQUENCE [LARGE SCALE GENOMIC DNA]</scope>
    <source>
        <strain evidence="3">NZE10 / CBS 128990</strain>
    </source>
</reference>
<protein>
    <submittedName>
        <fullName evidence="2">Uncharacterized protein</fullName>
    </submittedName>
</protein>
<feature type="region of interest" description="Disordered" evidence="1">
    <location>
        <begin position="1"/>
        <end position="105"/>
    </location>
</feature>
<dbReference type="EMBL" id="KB446541">
    <property type="protein sequence ID" value="EME42497.1"/>
    <property type="molecule type" value="Genomic_DNA"/>
</dbReference>
<evidence type="ECO:0000313" key="3">
    <source>
        <dbReference type="Proteomes" id="UP000016933"/>
    </source>
</evidence>
<keyword evidence="3" id="KW-1185">Reference proteome</keyword>
<proteinExistence type="predicted"/>
<dbReference type="HOGENOM" id="CLU_1045940_0_0_1"/>
<evidence type="ECO:0000256" key="1">
    <source>
        <dbReference type="SAM" id="MobiDB-lite"/>
    </source>
</evidence>
<feature type="compositionally biased region" description="Low complexity" evidence="1">
    <location>
        <begin position="1"/>
        <end position="20"/>
    </location>
</feature>
<dbReference type="OrthoDB" id="10546970at2759"/>